<gene>
    <name evidence="8" type="ORF">ONB1V03_LOCUS2035</name>
</gene>
<dbReference type="InterPro" id="IPR054549">
    <property type="entry name" value="UVB_sens_RUS_dom"/>
</dbReference>
<dbReference type="EMBL" id="OC915259">
    <property type="protein sequence ID" value="CAD7639534.1"/>
    <property type="molecule type" value="Genomic_DNA"/>
</dbReference>
<dbReference type="AlphaFoldDB" id="A0A7R9QBE7"/>
<dbReference type="InterPro" id="IPR006968">
    <property type="entry name" value="RUS_fam"/>
</dbReference>
<proteinExistence type="inferred from homology"/>
<name>A0A7R9QBE7_9ACAR</name>
<evidence type="ECO:0000259" key="6">
    <source>
        <dbReference type="Pfam" id="PF04884"/>
    </source>
</evidence>
<evidence type="ECO:0000256" key="1">
    <source>
        <dbReference type="ARBA" id="ARBA00004370"/>
    </source>
</evidence>
<dbReference type="OrthoDB" id="364779at2759"/>
<organism evidence="8">
    <name type="scientific">Oppiella nova</name>
    <dbReference type="NCBI Taxonomy" id="334625"/>
    <lineage>
        <taxon>Eukaryota</taxon>
        <taxon>Metazoa</taxon>
        <taxon>Ecdysozoa</taxon>
        <taxon>Arthropoda</taxon>
        <taxon>Chelicerata</taxon>
        <taxon>Arachnida</taxon>
        <taxon>Acari</taxon>
        <taxon>Acariformes</taxon>
        <taxon>Sarcoptiformes</taxon>
        <taxon>Oribatida</taxon>
        <taxon>Brachypylina</taxon>
        <taxon>Oppioidea</taxon>
        <taxon>Oppiidae</taxon>
        <taxon>Oppiella</taxon>
    </lineage>
</organism>
<evidence type="ECO:0000259" key="7">
    <source>
        <dbReference type="Pfam" id="PF24160"/>
    </source>
</evidence>
<reference evidence="8" key="1">
    <citation type="submission" date="2020-11" db="EMBL/GenBank/DDBJ databases">
        <authorList>
            <person name="Tran Van P."/>
        </authorList>
    </citation>
    <scope>NUCLEOTIDE SEQUENCE</scope>
</reference>
<evidence type="ECO:0000256" key="5">
    <source>
        <dbReference type="ARBA" id="ARBA00023136"/>
    </source>
</evidence>
<dbReference type="GO" id="GO:0016020">
    <property type="term" value="C:membrane"/>
    <property type="evidence" value="ECO:0007669"/>
    <property type="project" value="UniProtKB-SubCell"/>
</dbReference>
<feature type="domain" description="Protein root UVB sensitive/RUS" evidence="6">
    <location>
        <begin position="28"/>
        <end position="259"/>
    </location>
</feature>
<evidence type="ECO:0000256" key="3">
    <source>
        <dbReference type="ARBA" id="ARBA00022692"/>
    </source>
</evidence>
<keyword evidence="9" id="KW-1185">Reference proteome</keyword>
<evidence type="ECO:0000313" key="8">
    <source>
        <dbReference type="EMBL" id="CAD7639534.1"/>
    </source>
</evidence>
<dbReference type="Proteomes" id="UP000728032">
    <property type="component" value="Unassembled WGS sequence"/>
</dbReference>
<keyword evidence="5" id="KW-0472">Membrane</keyword>
<comment type="subcellular location">
    <subcellularLocation>
        <location evidence="1">Membrane</location>
    </subcellularLocation>
</comment>
<protein>
    <submittedName>
        <fullName evidence="8">Uncharacterized protein</fullName>
    </submittedName>
</protein>
<keyword evidence="3" id="KW-0812">Transmembrane</keyword>
<dbReference type="EMBL" id="CAJPVJ010000434">
    <property type="protein sequence ID" value="CAG2162442.1"/>
    <property type="molecule type" value="Genomic_DNA"/>
</dbReference>
<evidence type="ECO:0000313" key="9">
    <source>
        <dbReference type="Proteomes" id="UP000728032"/>
    </source>
</evidence>
<dbReference type="PANTHER" id="PTHR12770:SF31">
    <property type="entry name" value="RUS FAMILY MEMBER 1"/>
    <property type="match status" value="1"/>
</dbReference>
<evidence type="ECO:0000256" key="2">
    <source>
        <dbReference type="ARBA" id="ARBA00007558"/>
    </source>
</evidence>
<sequence length="428" mass="47778">MAKVVIRESYGSEHESERLYVQTDGQPNSLTSVFLPAGYPDSVSGDYIEYQLWDSIQAFASSIMNNLGTHAVLKGVGVGDSTATVLAATITWLLRDGTSMSGRILFAYIQSSKLDADCKKWRLFADLINDLSIFIDLLSPYFSHYFLYTQCLSGVLKSLVGTAGGATRAALTQHQSRRNNLADVSAKDGSQETLVNLTALICSLIIVPIVSTNTNLVWILFVCFTLLHIYANYKAVKSVSLETFNLSRFAIFVDNYLKTGGDVLPVKTCNTRENVWFFIKDEFDVCSDRIAIGISLQSHRLSNAKQLNQLIDLYATDDDDCQYILTFETKNKINISLKKNFIPSALLESVFQAIVLYFAQNSSQTKDPKLKQIINELNGESKDTKRLLELSRKYAIDSMSRLTAKASAEGWDTSKVLITPSEWRFELS</sequence>
<dbReference type="PANTHER" id="PTHR12770">
    <property type="entry name" value="RUS1 FAMILY PROTEIN C16ORF58"/>
    <property type="match status" value="1"/>
</dbReference>
<feature type="domain" description="Root UVB sensitive protein C-terminal" evidence="7">
    <location>
        <begin position="263"/>
        <end position="426"/>
    </location>
</feature>
<dbReference type="InterPro" id="IPR055412">
    <property type="entry name" value="UVB_sens_C"/>
</dbReference>
<keyword evidence="4" id="KW-1133">Transmembrane helix</keyword>
<comment type="similarity">
    <text evidence="2">Belongs to the RUS1 family.</text>
</comment>
<evidence type="ECO:0000256" key="4">
    <source>
        <dbReference type="ARBA" id="ARBA00022989"/>
    </source>
</evidence>
<dbReference type="Pfam" id="PF24160">
    <property type="entry name" value="UVB_sens_C"/>
    <property type="match status" value="1"/>
</dbReference>
<dbReference type="Pfam" id="PF04884">
    <property type="entry name" value="UVB_sens_prot"/>
    <property type="match status" value="1"/>
</dbReference>
<accession>A0A7R9QBE7</accession>